<organism evidence="1">
    <name type="scientific">marine sediment metagenome</name>
    <dbReference type="NCBI Taxonomy" id="412755"/>
    <lineage>
        <taxon>unclassified sequences</taxon>
        <taxon>metagenomes</taxon>
        <taxon>ecological metagenomes</taxon>
    </lineage>
</organism>
<dbReference type="EMBL" id="BART01025229">
    <property type="protein sequence ID" value="GAG98321.1"/>
    <property type="molecule type" value="Genomic_DNA"/>
</dbReference>
<reference evidence="1" key="1">
    <citation type="journal article" date="2014" name="Front. Microbiol.">
        <title>High frequency of phylogenetically diverse reductive dehalogenase-homologous genes in deep subseafloor sedimentary metagenomes.</title>
        <authorList>
            <person name="Kawai M."/>
            <person name="Futagami T."/>
            <person name="Toyoda A."/>
            <person name="Takaki Y."/>
            <person name="Nishi S."/>
            <person name="Hori S."/>
            <person name="Arai W."/>
            <person name="Tsubouchi T."/>
            <person name="Morono Y."/>
            <person name="Uchiyama I."/>
            <person name="Ito T."/>
            <person name="Fujiyama A."/>
            <person name="Inagaki F."/>
            <person name="Takami H."/>
        </authorList>
    </citation>
    <scope>NUCLEOTIDE SEQUENCE</scope>
    <source>
        <strain evidence="1">Expedition CK06-06</strain>
    </source>
</reference>
<name>X1DPG6_9ZZZZ</name>
<feature type="non-terminal residue" evidence="1">
    <location>
        <position position="1"/>
    </location>
</feature>
<protein>
    <submittedName>
        <fullName evidence="1">Uncharacterized protein</fullName>
    </submittedName>
</protein>
<accession>X1DPG6</accession>
<dbReference type="AlphaFoldDB" id="X1DPG6"/>
<proteinExistence type="predicted"/>
<evidence type="ECO:0000313" key="1">
    <source>
        <dbReference type="EMBL" id="GAG98321.1"/>
    </source>
</evidence>
<gene>
    <name evidence="1" type="ORF">S01H4_45334</name>
</gene>
<sequence>VAKNILCQFPTSTPAYWLQRFLITIINKGNWPFGYEYPISLRKSRRLFADNDYKIVDFTYHDAITGIIYKLSYKYSWIKPLKHKNFLNRIFMTDLVLYICEKNLDSE</sequence>
<comment type="caution">
    <text evidence="1">The sequence shown here is derived from an EMBL/GenBank/DDBJ whole genome shotgun (WGS) entry which is preliminary data.</text>
</comment>